<keyword evidence="3" id="KW-0805">Transcription regulation</keyword>
<evidence type="ECO:0000256" key="4">
    <source>
        <dbReference type="ARBA" id="ARBA00023125"/>
    </source>
</evidence>
<protein>
    <submittedName>
        <fullName evidence="8">Response regulator</fullName>
    </submittedName>
</protein>
<dbReference type="AlphaFoldDB" id="A0A6C1B8E4"/>
<dbReference type="CDD" id="cd17589">
    <property type="entry name" value="REC_TPR"/>
    <property type="match status" value="1"/>
</dbReference>
<evidence type="ECO:0000313" key="9">
    <source>
        <dbReference type="Proteomes" id="UP000501991"/>
    </source>
</evidence>
<dbReference type="SMART" id="SM00448">
    <property type="entry name" value="REC"/>
    <property type="match status" value="1"/>
</dbReference>
<evidence type="ECO:0000256" key="5">
    <source>
        <dbReference type="ARBA" id="ARBA00023163"/>
    </source>
</evidence>
<dbReference type="RefSeq" id="WP_173766237.1">
    <property type="nucleotide sequence ID" value="NZ_CP048836.1"/>
</dbReference>
<proteinExistence type="predicted"/>
<keyword evidence="2" id="KW-0902">Two-component regulatory system</keyword>
<dbReference type="Gene3D" id="3.40.50.2300">
    <property type="match status" value="1"/>
</dbReference>
<dbReference type="SUPFAM" id="SSF52172">
    <property type="entry name" value="CheY-like"/>
    <property type="match status" value="1"/>
</dbReference>
<organism evidence="8 9">
    <name type="scientific">Nitrogeniibacter mangrovi</name>
    <dbReference type="NCBI Taxonomy" id="2016596"/>
    <lineage>
        <taxon>Bacteria</taxon>
        <taxon>Pseudomonadati</taxon>
        <taxon>Pseudomonadota</taxon>
        <taxon>Betaproteobacteria</taxon>
        <taxon>Rhodocyclales</taxon>
        <taxon>Zoogloeaceae</taxon>
        <taxon>Nitrogeniibacter</taxon>
    </lineage>
</organism>
<dbReference type="GO" id="GO:0000156">
    <property type="term" value="F:phosphorelay response regulator activity"/>
    <property type="evidence" value="ECO:0007669"/>
    <property type="project" value="TreeGrafter"/>
</dbReference>
<dbReference type="PANTHER" id="PTHR48111:SF1">
    <property type="entry name" value="TWO-COMPONENT RESPONSE REGULATOR ORR33"/>
    <property type="match status" value="1"/>
</dbReference>
<keyword evidence="9" id="KW-1185">Reference proteome</keyword>
<comment type="caution">
    <text evidence="6">Lacks conserved residue(s) required for the propagation of feature annotation.</text>
</comment>
<dbReference type="PANTHER" id="PTHR48111">
    <property type="entry name" value="REGULATOR OF RPOS"/>
    <property type="match status" value="1"/>
</dbReference>
<dbReference type="SUPFAM" id="SSF48452">
    <property type="entry name" value="TPR-like"/>
    <property type="match status" value="1"/>
</dbReference>
<name>A0A6C1B8E4_9RHOO</name>
<dbReference type="InterPro" id="IPR011990">
    <property type="entry name" value="TPR-like_helical_dom_sf"/>
</dbReference>
<sequence>MADLSSISALLIEAHPNMRTQLRNMLAEVGIQKIQMAVSAGAAVRKLREMSFDLILCEYHIGDGQDGQHLLEDLRHNHIIPLRTLFIMVTGERQYEKVVSAAELAPNDYLLKPFAADALFTRISRAVVKRAAFLPIYKLIEADDTPAAIAACIEAEATHPQYQIDFMRLRAELHVAAGEADEAEALYTQVLELRAVPWARLGLAKALYMKQRFAQAEELLTELVEENEHFIDAYDWLARTREAAGELEQARDVLLQARAVSPHRLSRLRRLGGIALDMGDATTAESVLAEVVRKGKYSDFRDPEDHVWLVQAQIGTGNLEAAAATLRDLDKSMGSTEGGRMCTALSSAMLHTQVGDADKARAAIEVALGESRRLGKVSLGLKQELARACFDNGLEDAGKDVVLDIMRTAENPRAVDKTQQMLKSRGHAELAQSLQKQVHDEVRSLVATGAEKAKAGDFDGAVEEMLNAVNKMPNNTHVLFNAALALLRHIENCGWNEKFSAQARSLIERVRRLDPANARLPALIDLHRKLQVKFGIGGVHV</sequence>
<feature type="domain" description="Response regulatory" evidence="7">
    <location>
        <begin position="8"/>
        <end position="127"/>
    </location>
</feature>
<dbReference type="Pfam" id="PF00072">
    <property type="entry name" value="Response_reg"/>
    <property type="match status" value="1"/>
</dbReference>
<evidence type="ECO:0000256" key="3">
    <source>
        <dbReference type="ARBA" id="ARBA00023015"/>
    </source>
</evidence>
<dbReference type="GO" id="GO:0000976">
    <property type="term" value="F:transcription cis-regulatory region binding"/>
    <property type="evidence" value="ECO:0007669"/>
    <property type="project" value="TreeGrafter"/>
</dbReference>
<dbReference type="Proteomes" id="UP000501991">
    <property type="component" value="Chromosome"/>
</dbReference>
<dbReference type="Pfam" id="PF14559">
    <property type="entry name" value="TPR_19"/>
    <property type="match status" value="1"/>
</dbReference>
<keyword evidence="5" id="KW-0804">Transcription</keyword>
<evidence type="ECO:0000313" key="8">
    <source>
        <dbReference type="EMBL" id="QID18514.1"/>
    </source>
</evidence>
<keyword evidence="4" id="KW-0238">DNA-binding</keyword>
<dbReference type="KEGG" id="azq:G3580_13270"/>
<evidence type="ECO:0000256" key="2">
    <source>
        <dbReference type="ARBA" id="ARBA00023012"/>
    </source>
</evidence>
<evidence type="ECO:0000256" key="6">
    <source>
        <dbReference type="PROSITE-ProRule" id="PRU00169"/>
    </source>
</evidence>
<dbReference type="InterPro" id="IPR001789">
    <property type="entry name" value="Sig_transdc_resp-reg_receiver"/>
</dbReference>
<dbReference type="GO" id="GO:0006355">
    <property type="term" value="P:regulation of DNA-templated transcription"/>
    <property type="evidence" value="ECO:0007669"/>
    <property type="project" value="TreeGrafter"/>
</dbReference>
<keyword evidence="1" id="KW-0597">Phosphoprotein</keyword>
<dbReference type="GO" id="GO:0032993">
    <property type="term" value="C:protein-DNA complex"/>
    <property type="evidence" value="ECO:0007669"/>
    <property type="project" value="TreeGrafter"/>
</dbReference>
<dbReference type="EMBL" id="CP048836">
    <property type="protein sequence ID" value="QID18514.1"/>
    <property type="molecule type" value="Genomic_DNA"/>
</dbReference>
<accession>A0A6C1B8E4</accession>
<evidence type="ECO:0000256" key="1">
    <source>
        <dbReference type="ARBA" id="ARBA00022553"/>
    </source>
</evidence>
<dbReference type="PROSITE" id="PS50110">
    <property type="entry name" value="RESPONSE_REGULATORY"/>
    <property type="match status" value="1"/>
</dbReference>
<dbReference type="InterPro" id="IPR011006">
    <property type="entry name" value="CheY-like_superfamily"/>
</dbReference>
<dbReference type="Gene3D" id="1.25.40.10">
    <property type="entry name" value="Tetratricopeptide repeat domain"/>
    <property type="match status" value="2"/>
</dbReference>
<dbReference type="InterPro" id="IPR039420">
    <property type="entry name" value="WalR-like"/>
</dbReference>
<reference evidence="8 9" key="1">
    <citation type="submission" date="2020-02" db="EMBL/GenBank/DDBJ databases">
        <title>Nitrogenibacter mangrovi gen. nov., sp. nov. isolated from mangrove sediment, a denitrifying betaproteobacterium.</title>
        <authorList>
            <person name="Liao H."/>
            <person name="Tian Y."/>
        </authorList>
    </citation>
    <scope>NUCLEOTIDE SEQUENCE [LARGE SCALE GENOMIC DNA]</scope>
    <source>
        <strain evidence="8 9">M9-3-2</strain>
    </source>
</reference>
<gene>
    <name evidence="8" type="ORF">G3580_13270</name>
</gene>
<evidence type="ECO:0000259" key="7">
    <source>
        <dbReference type="PROSITE" id="PS50110"/>
    </source>
</evidence>
<dbReference type="GO" id="GO:0005829">
    <property type="term" value="C:cytosol"/>
    <property type="evidence" value="ECO:0007669"/>
    <property type="project" value="TreeGrafter"/>
</dbReference>